<organism evidence="2 3">
    <name type="scientific">Rubritalea halochordaticola</name>
    <dbReference type="NCBI Taxonomy" id="714537"/>
    <lineage>
        <taxon>Bacteria</taxon>
        <taxon>Pseudomonadati</taxon>
        <taxon>Verrucomicrobiota</taxon>
        <taxon>Verrucomicrobiia</taxon>
        <taxon>Verrucomicrobiales</taxon>
        <taxon>Rubritaleaceae</taxon>
        <taxon>Rubritalea</taxon>
    </lineage>
</organism>
<evidence type="ECO:0000256" key="1">
    <source>
        <dbReference type="SAM" id="SignalP"/>
    </source>
</evidence>
<sequence length="346" mass="39611">MKLRYLLCLCFSPCLLSLSVVAQDAARSLVEKEPYVSEKRLGFYYPSSLNLVIPVGENDLEDTEHLELYLSVKYGIYDRELNGRGSKYANRWFVPDRLDYVHNARYDLYAFGGEDDYNSPLVSRDQNPGLLLSFDHRYSGGGSPLFQRLELGVFHQSNARPDEASDMDLNNNGIDDTLDHRLSSSGEIVDSTLEAVSRDWNYVLLAATYGSALDGKVETNAESWWSVRAEARLYFGERQEDIWWVDLRDEPRISEYDGIRLTAEYACKLRWFGCDPAEPNLITRLELKTGIGGWEDLDNLTYAASLNYRLNDSRAWLNLSYFDGYGKDNVTYHRESQFIGLGVTLR</sequence>
<proteinExistence type="predicted"/>
<dbReference type="RefSeq" id="WP_346188597.1">
    <property type="nucleotide sequence ID" value="NZ_BAABRL010000006.1"/>
</dbReference>
<feature type="signal peptide" evidence="1">
    <location>
        <begin position="1"/>
        <end position="22"/>
    </location>
</feature>
<comment type="caution">
    <text evidence="2">The sequence shown here is derived from an EMBL/GenBank/DDBJ whole genome shotgun (WGS) entry which is preliminary data.</text>
</comment>
<evidence type="ECO:0008006" key="4">
    <source>
        <dbReference type="Google" id="ProtNLM"/>
    </source>
</evidence>
<dbReference type="InterPro" id="IPR036541">
    <property type="entry name" value="PLipase_A1_sf"/>
</dbReference>
<evidence type="ECO:0000313" key="2">
    <source>
        <dbReference type="EMBL" id="GAA5495858.1"/>
    </source>
</evidence>
<accession>A0ABP9UZJ5</accession>
<keyword evidence="3" id="KW-1185">Reference proteome</keyword>
<reference evidence="2 3" key="1">
    <citation type="submission" date="2024-02" db="EMBL/GenBank/DDBJ databases">
        <title>Rubritalea halochordaticola NBRC 107102.</title>
        <authorList>
            <person name="Ichikawa N."/>
            <person name="Katano-Makiyama Y."/>
            <person name="Hidaka K."/>
        </authorList>
    </citation>
    <scope>NUCLEOTIDE SEQUENCE [LARGE SCALE GENOMIC DNA]</scope>
    <source>
        <strain evidence="2 3">NBRC 107102</strain>
    </source>
</reference>
<dbReference type="Gene3D" id="2.40.230.10">
    <property type="entry name" value="Phospholipase A1"/>
    <property type="match status" value="1"/>
</dbReference>
<dbReference type="SUPFAM" id="SSF56931">
    <property type="entry name" value="Outer membrane phospholipase A (OMPLA)"/>
    <property type="match status" value="1"/>
</dbReference>
<feature type="chain" id="PRO_5047360534" description="Phosphatidylcholine 1-acylhydrolase" evidence="1">
    <location>
        <begin position="23"/>
        <end position="346"/>
    </location>
</feature>
<dbReference type="Proteomes" id="UP001424741">
    <property type="component" value="Unassembled WGS sequence"/>
</dbReference>
<dbReference type="EMBL" id="BAABRL010000006">
    <property type="protein sequence ID" value="GAA5495858.1"/>
    <property type="molecule type" value="Genomic_DNA"/>
</dbReference>
<keyword evidence="1" id="KW-0732">Signal</keyword>
<evidence type="ECO:0000313" key="3">
    <source>
        <dbReference type="Proteomes" id="UP001424741"/>
    </source>
</evidence>
<gene>
    <name evidence="2" type="ORF">Rhal01_02038</name>
</gene>
<protein>
    <recommendedName>
        <fullName evidence="4">Phosphatidylcholine 1-acylhydrolase</fullName>
    </recommendedName>
</protein>
<name>A0ABP9UZJ5_9BACT</name>